<dbReference type="InterPro" id="IPR057240">
    <property type="entry name" value="ParB_dimer_C"/>
</dbReference>
<dbReference type="SUPFAM" id="SSF109709">
    <property type="entry name" value="KorB DNA-binding domain-like"/>
    <property type="match status" value="1"/>
</dbReference>
<dbReference type="InterPro" id="IPR041468">
    <property type="entry name" value="HTH_ParB/Spo0J"/>
</dbReference>
<dbReference type="CDD" id="cd16393">
    <property type="entry name" value="SPO0J_N"/>
    <property type="match status" value="1"/>
</dbReference>
<evidence type="ECO:0000256" key="2">
    <source>
        <dbReference type="ARBA" id="ARBA00022829"/>
    </source>
</evidence>
<dbReference type="AlphaFoldDB" id="A0A0D6P2K6"/>
<dbReference type="EMBL" id="BANB01000041">
    <property type="protein sequence ID" value="GAN76000.1"/>
    <property type="molecule type" value="Genomic_DNA"/>
</dbReference>
<dbReference type="Pfam" id="PF23552">
    <property type="entry name" value="ParB_C"/>
    <property type="match status" value="1"/>
</dbReference>
<proteinExistence type="inferred from homology"/>
<dbReference type="InterPro" id="IPR050336">
    <property type="entry name" value="Chromosome_partition/occlusion"/>
</dbReference>
<name>A0A0D6P2K6_9PROT</name>
<evidence type="ECO:0000256" key="4">
    <source>
        <dbReference type="ARBA" id="ARBA00025472"/>
    </source>
</evidence>
<keyword evidence="3" id="KW-0238">DNA-binding</keyword>
<dbReference type="NCBIfam" id="TIGR00180">
    <property type="entry name" value="parB_part"/>
    <property type="match status" value="1"/>
</dbReference>
<dbReference type="InterPro" id="IPR004437">
    <property type="entry name" value="ParB/RepB/Spo0J"/>
</dbReference>
<evidence type="ECO:0000313" key="6">
    <source>
        <dbReference type="EMBL" id="GAN76000.1"/>
    </source>
</evidence>
<comment type="caution">
    <text evidence="6">The sequence shown here is derived from an EMBL/GenBank/DDBJ whole genome shotgun (WGS) entry which is preliminary data.</text>
</comment>
<dbReference type="GO" id="GO:0007059">
    <property type="term" value="P:chromosome segregation"/>
    <property type="evidence" value="ECO:0007669"/>
    <property type="project" value="UniProtKB-KW"/>
</dbReference>
<dbReference type="PANTHER" id="PTHR33375:SF1">
    <property type="entry name" value="CHROMOSOME-PARTITIONING PROTEIN PARB-RELATED"/>
    <property type="match status" value="1"/>
</dbReference>
<dbReference type="Pfam" id="PF02195">
    <property type="entry name" value="ParB_N"/>
    <property type="match status" value="1"/>
</dbReference>
<evidence type="ECO:0000313" key="7">
    <source>
        <dbReference type="Proteomes" id="UP000032680"/>
    </source>
</evidence>
<dbReference type="InterPro" id="IPR036086">
    <property type="entry name" value="ParB/Sulfiredoxin_sf"/>
</dbReference>
<dbReference type="Gene3D" id="3.90.1530.30">
    <property type="match status" value="1"/>
</dbReference>
<comment type="function">
    <text evidence="4">Involved in chromosome partition. Localize to both poles of the predivisional cell following completion of DNA replication. Binds to the DNA origin of replication.</text>
</comment>
<organism evidence="6 7">
    <name type="scientific">Acidisphaera rubrifaciens HS-AP3</name>
    <dbReference type="NCBI Taxonomy" id="1231350"/>
    <lineage>
        <taxon>Bacteria</taxon>
        <taxon>Pseudomonadati</taxon>
        <taxon>Pseudomonadota</taxon>
        <taxon>Alphaproteobacteria</taxon>
        <taxon>Acetobacterales</taxon>
        <taxon>Acetobacteraceae</taxon>
        <taxon>Acidisphaera</taxon>
    </lineage>
</organism>
<evidence type="ECO:0000256" key="1">
    <source>
        <dbReference type="ARBA" id="ARBA00006295"/>
    </source>
</evidence>
<protein>
    <submittedName>
        <fullName evidence="6">Chromosome partitioning nuclease protein ParB</fullName>
    </submittedName>
</protein>
<dbReference type="Proteomes" id="UP000032680">
    <property type="component" value="Unassembled WGS sequence"/>
</dbReference>
<dbReference type="GO" id="GO:0005694">
    <property type="term" value="C:chromosome"/>
    <property type="evidence" value="ECO:0007669"/>
    <property type="project" value="TreeGrafter"/>
</dbReference>
<dbReference type="GO" id="GO:0045881">
    <property type="term" value="P:positive regulation of sporulation resulting in formation of a cellular spore"/>
    <property type="evidence" value="ECO:0007669"/>
    <property type="project" value="TreeGrafter"/>
</dbReference>
<dbReference type="Gene3D" id="1.10.10.2830">
    <property type="match status" value="1"/>
</dbReference>
<dbReference type="FunFam" id="1.10.10.2830:FF:000001">
    <property type="entry name" value="Chromosome partitioning protein ParB"/>
    <property type="match status" value="1"/>
</dbReference>
<keyword evidence="7" id="KW-1185">Reference proteome</keyword>
<dbReference type="GO" id="GO:0003677">
    <property type="term" value="F:DNA binding"/>
    <property type="evidence" value="ECO:0007669"/>
    <property type="project" value="UniProtKB-KW"/>
</dbReference>
<evidence type="ECO:0000259" key="5">
    <source>
        <dbReference type="SMART" id="SM00470"/>
    </source>
</evidence>
<keyword evidence="2" id="KW-0159">Chromosome partition</keyword>
<sequence>MAALEPGHFQPRVDFDPGALAELTLSIRERGILQPLLLRPHPEQPGRFQIIAGERRWRAASAAGLHDVPAVIGDFSDRDALAAALVENLQREDLNAIEEAEGYRRLIEEFGMTQDALAAAVGKSRAHVGNTMRLLRLPRALHDDIRSGRLSAGHARALLTHPDPERAARTVIDRGLNVRQTEALAQRGTEPIAPRPRDPATEALARELTERLGLKVEISFDGARGSVRLHYRDLDQLDGILRLLNPG</sequence>
<evidence type="ECO:0000256" key="3">
    <source>
        <dbReference type="ARBA" id="ARBA00023125"/>
    </source>
</evidence>
<dbReference type="SMART" id="SM00470">
    <property type="entry name" value="ParB"/>
    <property type="match status" value="1"/>
</dbReference>
<feature type="domain" description="ParB-like N-terminal" evidence="5">
    <location>
        <begin position="1"/>
        <end position="89"/>
    </location>
</feature>
<dbReference type="SUPFAM" id="SSF110849">
    <property type="entry name" value="ParB/Sulfiredoxin"/>
    <property type="match status" value="1"/>
</dbReference>
<gene>
    <name evidence="6" type="ORF">Asru_0041_01</name>
</gene>
<dbReference type="InterPro" id="IPR003115">
    <property type="entry name" value="ParB_N"/>
</dbReference>
<dbReference type="Pfam" id="PF17762">
    <property type="entry name" value="HTH_ParB"/>
    <property type="match status" value="1"/>
</dbReference>
<reference evidence="6 7" key="1">
    <citation type="submission" date="2012-11" db="EMBL/GenBank/DDBJ databases">
        <title>Whole genome sequence of Acidisphaera rubrifaciens HS-AP3.</title>
        <authorList>
            <person name="Azuma Y."/>
            <person name="Higashiura N."/>
            <person name="Hirakawa H."/>
            <person name="Matsushita K."/>
        </authorList>
    </citation>
    <scope>NUCLEOTIDE SEQUENCE [LARGE SCALE GENOMIC DNA]</scope>
    <source>
        <strain evidence="6 7">HS-AP3</strain>
    </source>
</reference>
<dbReference type="PANTHER" id="PTHR33375">
    <property type="entry name" value="CHROMOSOME-PARTITIONING PROTEIN PARB-RELATED"/>
    <property type="match status" value="1"/>
</dbReference>
<accession>A0A0D6P2K6</accession>
<dbReference type="FunFam" id="3.90.1530.30:FF:000001">
    <property type="entry name" value="Chromosome partitioning protein ParB"/>
    <property type="match status" value="1"/>
</dbReference>
<comment type="similarity">
    <text evidence="1">Belongs to the ParB family.</text>
</comment>